<feature type="transmembrane region" description="Helical" evidence="8">
    <location>
        <begin position="126"/>
        <end position="144"/>
    </location>
</feature>
<feature type="transmembrane region" description="Helical" evidence="8">
    <location>
        <begin position="150"/>
        <end position="166"/>
    </location>
</feature>
<evidence type="ECO:0000256" key="5">
    <source>
        <dbReference type="ARBA" id="ARBA00022840"/>
    </source>
</evidence>
<reference evidence="12" key="1">
    <citation type="journal article" date="2018" name="Front. Microbiol.">
        <title>Genome-Based Analysis Reveals the Taxonomy and Diversity of the Family Idiomarinaceae.</title>
        <authorList>
            <person name="Liu Y."/>
            <person name="Lai Q."/>
            <person name="Shao Z."/>
        </authorList>
    </citation>
    <scope>NUCLEOTIDE SEQUENCE [LARGE SCALE GENOMIC DNA]</scope>
    <source>
        <strain evidence="12">KYW314</strain>
    </source>
</reference>
<feature type="transmembrane region" description="Helical" evidence="8">
    <location>
        <begin position="50"/>
        <end position="66"/>
    </location>
</feature>
<protein>
    <submittedName>
        <fullName evidence="11">Cyclic peptide export ABC transporter</fullName>
    </submittedName>
</protein>
<dbReference type="PANTHER" id="PTHR43553">
    <property type="entry name" value="HEAVY METAL TRANSPORTER"/>
    <property type="match status" value="1"/>
</dbReference>
<dbReference type="InterPro" id="IPR011527">
    <property type="entry name" value="ABC1_TM_dom"/>
</dbReference>
<evidence type="ECO:0000313" key="12">
    <source>
        <dbReference type="Proteomes" id="UP000287766"/>
    </source>
</evidence>
<dbReference type="GO" id="GO:0016887">
    <property type="term" value="F:ATP hydrolysis activity"/>
    <property type="evidence" value="ECO:0007669"/>
    <property type="project" value="InterPro"/>
</dbReference>
<name>A0A7Z6ZU10_9GAMM</name>
<dbReference type="PROSITE" id="PS50893">
    <property type="entry name" value="ABC_TRANSPORTER_2"/>
    <property type="match status" value="1"/>
</dbReference>
<dbReference type="InterPro" id="IPR027417">
    <property type="entry name" value="P-loop_NTPase"/>
</dbReference>
<dbReference type="EMBL" id="PIPR01000001">
    <property type="protein sequence ID" value="RUO41300.1"/>
    <property type="molecule type" value="Genomic_DNA"/>
</dbReference>
<dbReference type="SUPFAM" id="SSF52540">
    <property type="entry name" value="P-loop containing nucleoside triphosphate hydrolases"/>
    <property type="match status" value="1"/>
</dbReference>
<feature type="transmembrane region" description="Helical" evidence="8">
    <location>
        <begin position="239"/>
        <end position="259"/>
    </location>
</feature>
<dbReference type="NCBIfam" id="TIGR01194">
    <property type="entry name" value="cyc_pep_trnsptr"/>
    <property type="match status" value="1"/>
</dbReference>
<dbReference type="RefSeq" id="WP_169930032.1">
    <property type="nucleotide sequence ID" value="NZ_PIPR01000001.1"/>
</dbReference>
<dbReference type="GO" id="GO:0005524">
    <property type="term" value="F:ATP binding"/>
    <property type="evidence" value="ECO:0007669"/>
    <property type="project" value="UniProtKB-KW"/>
</dbReference>
<gene>
    <name evidence="11" type="ORF">CWE22_03740</name>
</gene>
<evidence type="ECO:0000256" key="7">
    <source>
        <dbReference type="ARBA" id="ARBA00023136"/>
    </source>
</evidence>
<evidence type="ECO:0000256" key="8">
    <source>
        <dbReference type="SAM" id="Phobius"/>
    </source>
</evidence>
<keyword evidence="6 8" id="KW-1133">Transmembrane helix</keyword>
<dbReference type="InterPro" id="IPR003439">
    <property type="entry name" value="ABC_transporter-like_ATP-bd"/>
</dbReference>
<evidence type="ECO:0000256" key="1">
    <source>
        <dbReference type="ARBA" id="ARBA00004651"/>
    </source>
</evidence>
<dbReference type="Gene3D" id="3.40.50.300">
    <property type="entry name" value="P-loop containing nucleotide triphosphate hydrolases"/>
    <property type="match status" value="1"/>
</dbReference>
<organism evidence="11 12">
    <name type="scientific">Pseudidiomarina aestuarii</name>
    <dbReference type="NCBI Taxonomy" id="624146"/>
    <lineage>
        <taxon>Bacteria</taxon>
        <taxon>Pseudomonadati</taxon>
        <taxon>Pseudomonadota</taxon>
        <taxon>Gammaproteobacteria</taxon>
        <taxon>Alteromonadales</taxon>
        <taxon>Idiomarinaceae</taxon>
        <taxon>Pseudidiomarina</taxon>
    </lineage>
</organism>
<evidence type="ECO:0000259" key="9">
    <source>
        <dbReference type="PROSITE" id="PS50893"/>
    </source>
</evidence>
<dbReference type="AlphaFoldDB" id="A0A7Z6ZU10"/>
<dbReference type="SMART" id="SM00382">
    <property type="entry name" value="AAA"/>
    <property type="match status" value="1"/>
</dbReference>
<dbReference type="Pfam" id="PF00005">
    <property type="entry name" value="ABC_tran"/>
    <property type="match status" value="1"/>
</dbReference>
<keyword evidence="5" id="KW-0067">ATP-binding</keyword>
<dbReference type="GO" id="GO:0043190">
    <property type="term" value="C:ATP-binding cassette (ABC) transporter complex"/>
    <property type="evidence" value="ECO:0007669"/>
    <property type="project" value="TreeGrafter"/>
</dbReference>
<keyword evidence="3 8" id="KW-0812">Transmembrane</keyword>
<proteinExistence type="predicted"/>
<keyword evidence="4" id="KW-0547">Nucleotide-binding</keyword>
<sequence>MKFNLISFILDKLGSKRNKVLAAVIFAGITNGMVMLVINDVAKDFNEINFVNLLFFALCISGFMYARRFSEYNTQASVQSAISERHLAIIDKLRKSSLSQYEKIGKMSVISNLLDNSQIIYESSRILVHVSTAGVMLIFCFGYIAWLSTIAFWMCAVVLTIGIFTYKKAQRQVVELYHEYQAKDAEFYNALNHFLDGFKELKISRERSNDIYLNEFTANLHESVALKLRSEKKVVTNTTFIQCLFYVLMACVVFLLPQLDEAEPSVLMSITAVVLFMSGAIGLLVEAMPLVMKADIALGNLDKMESRINQAMECEQLNRPGHFNDFSSIRLSDLTYNYLDETKNKMFSIGPVDLTLKRGEIIFLVGGNGSGKTTLLKNICGLYSASSGSIHIDDRVLQNDSYDDFRNLFSIVLTDFHLFEKLYGLKNYDEKSINDLIARMKIEDKTYFKDGRFSNLDLSTGQRKRIALIVSLLEDKPIMVFDEVAADQDPEFREEYYRVILPELKKQNKTIILVSHDDRYFDMADTLIKLEYGKIASITRQDHE</sequence>
<keyword evidence="7 8" id="KW-0472">Membrane</keyword>
<dbReference type="GO" id="GO:0015833">
    <property type="term" value="P:peptide transport"/>
    <property type="evidence" value="ECO:0007669"/>
    <property type="project" value="InterPro"/>
</dbReference>
<feature type="domain" description="ABC transporter" evidence="9">
    <location>
        <begin position="329"/>
        <end position="544"/>
    </location>
</feature>
<dbReference type="InterPro" id="IPR005898">
    <property type="entry name" value="Cyc_pep_transpt_SyrD/YojI"/>
</dbReference>
<accession>A0A7Z6ZU10</accession>
<evidence type="ECO:0000256" key="4">
    <source>
        <dbReference type="ARBA" id="ARBA00022741"/>
    </source>
</evidence>
<dbReference type="Gene3D" id="1.20.1560.10">
    <property type="entry name" value="ABC transporter type 1, transmembrane domain"/>
    <property type="match status" value="1"/>
</dbReference>
<dbReference type="InterPro" id="IPR036640">
    <property type="entry name" value="ABC1_TM_sf"/>
</dbReference>
<comment type="subcellular location">
    <subcellularLocation>
        <location evidence="1">Cell membrane</location>
        <topology evidence="1">Multi-pass membrane protein</topology>
    </subcellularLocation>
</comment>
<dbReference type="GO" id="GO:1904680">
    <property type="term" value="F:peptide transmembrane transporter activity"/>
    <property type="evidence" value="ECO:0007669"/>
    <property type="project" value="InterPro"/>
</dbReference>
<keyword evidence="12" id="KW-1185">Reference proteome</keyword>
<evidence type="ECO:0000259" key="10">
    <source>
        <dbReference type="PROSITE" id="PS50929"/>
    </source>
</evidence>
<dbReference type="PROSITE" id="PS50929">
    <property type="entry name" value="ABC_TM1F"/>
    <property type="match status" value="1"/>
</dbReference>
<evidence type="ECO:0000313" key="11">
    <source>
        <dbReference type="EMBL" id="RUO41300.1"/>
    </source>
</evidence>
<comment type="caution">
    <text evidence="11">The sequence shown here is derived from an EMBL/GenBank/DDBJ whole genome shotgun (WGS) entry which is preliminary data.</text>
</comment>
<dbReference type="Proteomes" id="UP000287766">
    <property type="component" value="Unassembled WGS sequence"/>
</dbReference>
<keyword evidence="2" id="KW-0813">Transport</keyword>
<feature type="domain" description="ABC transmembrane type-1" evidence="10">
    <location>
        <begin position="21"/>
        <end position="293"/>
    </location>
</feature>
<dbReference type="GO" id="GO:0140359">
    <property type="term" value="F:ABC-type transporter activity"/>
    <property type="evidence" value="ECO:0007669"/>
    <property type="project" value="InterPro"/>
</dbReference>
<dbReference type="PANTHER" id="PTHR43553:SF11">
    <property type="entry name" value="ABC TRANSPORTER ATP-BINDING_PERMEASE PROTEIN YOJI"/>
    <property type="match status" value="1"/>
</dbReference>
<feature type="transmembrane region" description="Helical" evidence="8">
    <location>
        <begin position="20"/>
        <end position="38"/>
    </location>
</feature>
<dbReference type="InterPro" id="IPR050095">
    <property type="entry name" value="ECF_ABC_transporter_ATP-bd"/>
</dbReference>
<evidence type="ECO:0000256" key="6">
    <source>
        <dbReference type="ARBA" id="ARBA00022989"/>
    </source>
</evidence>
<evidence type="ECO:0000256" key="3">
    <source>
        <dbReference type="ARBA" id="ARBA00022692"/>
    </source>
</evidence>
<dbReference type="InterPro" id="IPR003593">
    <property type="entry name" value="AAA+_ATPase"/>
</dbReference>
<feature type="transmembrane region" description="Helical" evidence="8">
    <location>
        <begin position="265"/>
        <end position="285"/>
    </location>
</feature>
<dbReference type="SUPFAM" id="SSF90123">
    <property type="entry name" value="ABC transporter transmembrane region"/>
    <property type="match status" value="1"/>
</dbReference>
<evidence type="ECO:0000256" key="2">
    <source>
        <dbReference type="ARBA" id="ARBA00022448"/>
    </source>
</evidence>